<comment type="caution">
    <text evidence="12">The sequence shown here is derived from an EMBL/GenBank/DDBJ whole genome shotgun (WGS) entry which is preliminary data.</text>
</comment>
<keyword evidence="13" id="KW-1185">Reference proteome</keyword>
<evidence type="ECO:0000259" key="11">
    <source>
        <dbReference type="Pfam" id="PF07730"/>
    </source>
</evidence>
<protein>
    <recommendedName>
        <fullName evidence="2">histidine kinase</fullName>
        <ecNumber evidence="2">2.7.13.3</ecNumber>
    </recommendedName>
</protein>
<dbReference type="EMBL" id="SLXQ01000001">
    <property type="protein sequence ID" value="TCP57403.1"/>
    <property type="molecule type" value="Genomic_DNA"/>
</dbReference>
<evidence type="ECO:0000313" key="12">
    <source>
        <dbReference type="EMBL" id="TCP57403.1"/>
    </source>
</evidence>
<dbReference type="InterPro" id="IPR003594">
    <property type="entry name" value="HATPase_dom"/>
</dbReference>
<reference evidence="12 13" key="1">
    <citation type="submission" date="2019-03" db="EMBL/GenBank/DDBJ databases">
        <title>Genomic Encyclopedia of Type Strains, Phase IV (KMG-IV): sequencing the most valuable type-strain genomes for metagenomic binning, comparative biology and taxonomic classification.</title>
        <authorList>
            <person name="Goeker M."/>
        </authorList>
    </citation>
    <scope>NUCLEOTIDE SEQUENCE [LARGE SCALE GENOMIC DNA]</scope>
    <source>
        <strain evidence="12 13">DSM 45765</strain>
    </source>
</reference>
<evidence type="ECO:0000313" key="13">
    <source>
        <dbReference type="Proteomes" id="UP000294911"/>
    </source>
</evidence>
<accession>A0A4R2R4A1</accession>
<keyword evidence="9" id="KW-0472">Membrane</keyword>
<feature type="transmembrane region" description="Helical" evidence="9">
    <location>
        <begin position="161"/>
        <end position="183"/>
    </location>
</feature>
<evidence type="ECO:0000256" key="1">
    <source>
        <dbReference type="ARBA" id="ARBA00000085"/>
    </source>
</evidence>
<proteinExistence type="predicted"/>
<keyword evidence="5" id="KW-0547">Nucleotide-binding</keyword>
<evidence type="ECO:0000256" key="2">
    <source>
        <dbReference type="ARBA" id="ARBA00012438"/>
    </source>
</evidence>
<dbReference type="RefSeq" id="WP_132875886.1">
    <property type="nucleotide sequence ID" value="NZ_SLXQ01000001.1"/>
</dbReference>
<dbReference type="GO" id="GO:0005524">
    <property type="term" value="F:ATP binding"/>
    <property type="evidence" value="ECO:0007669"/>
    <property type="project" value="UniProtKB-KW"/>
</dbReference>
<dbReference type="AlphaFoldDB" id="A0A4R2R4A1"/>
<dbReference type="InterPro" id="IPR011712">
    <property type="entry name" value="Sig_transdc_His_kin_sub3_dim/P"/>
</dbReference>
<dbReference type="PANTHER" id="PTHR24421">
    <property type="entry name" value="NITRATE/NITRITE SENSOR PROTEIN NARX-RELATED"/>
    <property type="match status" value="1"/>
</dbReference>
<evidence type="ECO:0000256" key="6">
    <source>
        <dbReference type="ARBA" id="ARBA00022777"/>
    </source>
</evidence>
<dbReference type="PANTHER" id="PTHR24421:SF10">
    <property type="entry name" value="NITRATE_NITRITE SENSOR PROTEIN NARQ"/>
    <property type="match status" value="1"/>
</dbReference>
<organism evidence="12 13">
    <name type="scientific">Tamaricihabitans halophyticus</name>
    <dbReference type="NCBI Taxonomy" id="1262583"/>
    <lineage>
        <taxon>Bacteria</taxon>
        <taxon>Bacillati</taxon>
        <taxon>Actinomycetota</taxon>
        <taxon>Actinomycetes</taxon>
        <taxon>Pseudonocardiales</taxon>
        <taxon>Pseudonocardiaceae</taxon>
        <taxon>Tamaricihabitans</taxon>
    </lineage>
</organism>
<evidence type="ECO:0000256" key="4">
    <source>
        <dbReference type="ARBA" id="ARBA00022679"/>
    </source>
</evidence>
<evidence type="ECO:0000256" key="9">
    <source>
        <dbReference type="SAM" id="Phobius"/>
    </source>
</evidence>
<dbReference type="Proteomes" id="UP000294911">
    <property type="component" value="Unassembled WGS sequence"/>
</dbReference>
<feature type="domain" description="Histidine kinase/HSP90-like ATPase" evidence="10">
    <location>
        <begin position="328"/>
        <end position="416"/>
    </location>
</feature>
<feature type="transmembrane region" description="Helical" evidence="9">
    <location>
        <begin position="81"/>
        <end position="97"/>
    </location>
</feature>
<dbReference type="Pfam" id="PF07730">
    <property type="entry name" value="HisKA_3"/>
    <property type="match status" value="1"/>
</dbReference>
<dbReference type="CDD" id="cd16917">
    <property type="entry name" value="HATPase_UhpB-NarQ-NarX-like"/>
    <property type="match status" value="1"/>
</dbReference>
<dbReference type="InterPro" id="IPR050482">
    <property type="entry name" value="Sensor_HK_TwoCompSys"/>
</dbReference>
<evidence type="ECO:0000259" key="10">
    <source>
        <dbReference type="Pfam" id="PF02518"/>
    </source>
</evidence>
<dbReference type="InterPro" id="IPR036890">
    <property type="entry name" value="HATPase_C_sf"/>
</dbReference>
<dbReference type="GO" id="GO:0046983">
    <property type="term" value="F:protein dimerization activity"/>
    <property type="evidence" value="ECO:0007669"/>
    <property type="project" value="InterPro"/>
</dbReference>
<name>A0A4R2R4A1_9PSEU</name>
<dbReference type="GO" id="GO:0016020">
    <property type="term" value="C:membrane"/>
    <property type="evidence" value="ECO:0007669"/>
    <property type="project" value="InterPro"/>
</dbReference>
<feature type="transmembrane region" description="Helical" evidence="9">
    <location>
        <begin position="103"/>
        <end position="120"/>
    </location>
</feature>
<gene>
    <name evidence="12" type="ORF">EV191_1011358</name>
</gene>
<dbReference type="GO" id="GO:0000155">
    <property type="term" value="F:phosphorelay sensor kinase activity"/>
    <property type="evidence" value="ECO:0007669"/>
    <property type="project" value="InterPro"/>
</dbReference>
<feature type="transmembrane region" description="Helical" evidence="9">
    <location>
        <begin position="55"/>
        <end position="74"/>
    </location>
</feature>
<evidence type="ECO:0000256" key="7">
    <source>
        <dbReference type="ARBA" id="ARBA00022840"/>
    </source>
</evidence>
<dbReference type="Gene3D" id="3.30.565.10">
    <property type="entry name" value="Histidine kinase-like ATPase, C-terminal domain"/>
    <property type="match status" value="1"/>
</dbReference>
<keyword evidence="4" id="KW-0808">Transferase</keyword>
<keyword evidence="6 12" id="KW-0418">Kinase</keyword>
<feature type="domain" description="Signal transduction histidine kinase subgroup 3 dimerisation and phosphoacceptor" evidence="11">
    <location>
        <begin position="215"/>
        <end position="280"/>
    </location>
</feature>
<keyword evidence="8" id="KW-0902">Two-component regulatory system</keyword>
<keyword evidence="7" id="KW-0067">ATP-binding</keyword>
<evidence type="ECO:0000256" key="8">
    <source>
        <dbReference type="ARBA" id="ARBA00023012"/>
    </source>
</evidence>
<dbReference type="EC" id="2.7.13.3" evidence="2"/>
<sequence>MREFWLHWRSVLAKFGARTPTGRDTAVALALAVLLLLAHISVTLAVHDGQLPVSLPVFVWLNLVVTADLGTIALRRKAPRLALAAAVGMLLVATTLPHSYAGAGIGVLVCGYTVAVLLPARSAMPAIGASALVTIGGGVLAVALGGSVAGLPVFWGNDGSSTWNLVLAGLASHALAGLLGGYIRTRRAYLAELTARIALLHADRAERAAAAVRAERGRIARELHDVAAHDLSAIVVQAGAAERQLDGDPEGTRNTLREIRAQGRRTLGALRELVGIMRAGDTEDAARAPTPGLGELDGLVRGARESGMIVRLVIGEQVAAAQPAASVELAVYRLVQEALTNARRHAPEAEVDIRLDYAEGELDVAVRNGPGAVPAQEPTDAAGYGLVGMRERVQHAGGNLTVGPTRDGGWSVHARFGRDS</sequence>
<keyword evidence="3" id="KW-0597">Phosphoprotein</keyword>
<dbReference type="OrthoDB" id="227596at2"/>
<keyword evidence="9" id="KW-1133">Transmembrane helix</keyword>
<evidence type="ECO:0000256" key="5">
    <source>
        <dbReference type="ARBA" id="ARBA00022741"/>
    </source>
</evidence>
<dbReference type="SUPFAM" id="SSF55874">
    <property type="entry name" value="ATPase domain of HSP90 chaperone/DNA topoisomerase II/histidine kinase"/>
    <property type="match status" value="1"/>
</dbReference>
<feature type="transmembrane region" description="Helical" evidence="9">
    <location>
        <begin position="132"/>
        <end position="155"/>
    </location>
</feature>
<comment type="catalytic activity">
    <reaction evidence="1">
        <text>ATP + protein L-histidine = ADP + protein N-phospho-L-histidine.</text>
        <dbReference type="EC" id="2.7.13.3"/>
    </reaction>
</comment>
<keyword evidence="9" id="KW-0812">Transmembrane</keyword>
<dbReference type="Pfam" id="PF02518">
    <property type="entry name" value="HATPase_c"/>
    <property type="match status" value="1"/>
</dbReference>
<dbReference type="Gene3D" id="1.20.5.1930">
    <property type="match status" value="1"/>
</dbReference>
<evidence type="ECO:0000256" key="3">
    <source>
        <dbReference type="ARBA" id="ARBA00022553"/>
    </source>
</evidence>